<comment type="caution">
    <text evidence="3">The sequence shown here is derived from an EMBL/GenBank/DDBJ whole genome shotgun (WGS) entry which is preliminary data.</text>
</comment>
<protein>
    <recommendedName>
        <fullName evidence="5">Secreted protein</fullName>
    </recommendedName>
</protein>
<name>A0A7W0DVD8_9ACTN</name>
<evidence type="ECO:0008006" key="5">
    <source>
        <dbReference type="Google" id="ProtNLM"/>
    </source>
</evidence>
<dbReference type="AlphaFoldDB" id="A0A7W0DVD8"/>
<keyword evidence="2" id="KW-0732">Signal</keyword>
<proteinExistence type="predicted"/>
<evidence type="ECO:0000313" key="3">
    <source>
        <dbReference type="EMBL" id="MBA2951937.1"/>
    </source>
</evidence>
<dbReference type="RefSeq" id="WP_181662847.1">
    <property type="nucleotide sequence ID" value="NZ_JACEHE010000062.1"/>
</dbReference>
<evidence type="ECO:0000256" key="2">
    <source>
        <dbReference type="SAM" id="SignalP"/>
    </source>
</evidence>
<dbReference type="EMBL" id="JACEHE010000062">
    <property type="protein sequence ID" value="MBA2951937.1"/>
    <property type="molecule type" value="Genomic_DNA"/>
</dbReference>
<organism evidence="3 4">
    <name type="scientific">Streptomyces himalayensis subsp. himalayensis</name>
    <dbReference type="NCBI Taxonomy" id="2756131"/>
    <lineage>
        <taxon>Bacteria</taxon>
        <taxon>Bacillati</taxon>
        <taxon>Actinomycetota</taxon>
        <taxon>Actinomycetes</taxon>
        <taxon>Kitasatosporales</taxon>
        <taxon>Streptomycetaceae</taxon>
        <taxon>Streptomyces</taxon>
        <taxon>Streptomyces himalayensis</taxon>
    </lineage>
</organism>
<dbReference type="Proteomes" id="UP000545761">
    <property type="component" value="Unassembled WGS sequence"/>
</dbReference>
<sequence>MMRPAATQSVFAILALLLFGLQMFGSPVASASAHTGHASVLVAADGPGHADGADQEFATCATHEHDAEPNGLPRTRDRHRTPADPASQTTQRCLVARDACSGLLTAVLTGPVDVYRATRSSTVLSPAVLQVFRC</sequence>
<feature type="signal peptide" evidence="2">
    <location>
        <begin position="1"/>
        <end position="31"/>
    </location>
</feature>
<evidence type="ECO:0000313" key="4">
    <source>
        <dbReference type="Proteomes" id="UP000545761"/>
    </source>
</evidence>
<reference evidence="3 4" key="1">
    <citation type="submission" date="2020-07" db="EMBL/GenBank/DDBJ databases">
        <title>Streptomyces isolated from Indian soil.</title>
        <authorList>
            <person name="Mandal S."/>
            <person name="Maiti P.K."/>
        </authorList>
    </citation>
    <scope>NUCLEOTIDE SEQUENCE [LARGE SCALE GENOMIC DNA]</scope>
    <source>
        <strain evidence="3 4">PSKA28</strain>
    </source>
</reference>
<feature type="chain" id="PRO_5031036995" description="Secreted protein" evidence="2">
    <location>
        <begin position="32"/>
        <end position="134"/>
    </location>
</feature>
<evidence type="ECO:0000256" key="1">
    <source>
        <dbReference type="SAM" id="MobiDB-lite"/>
    </source>
</evidence>
<feature type="region of interest" description="Disordered" evidence="1">
    <location>
        <begin position="64"/>
        <end position="90"/>
    </location>
</feature>
<gene>
    <name evidence="3" type="ORF">H1D24_40900</name>
</gene>
<accession>A0A7W0DVD8</accession>